<proteinExistence type="predicted"/>
<feature type="transmembrane region" description="Helical" evidence="1">
    <location>
        <begin position="82"/>
        <end position="102"/>
    </location>
</feature>
<accession>A0A0N1F520</accession>
<evidence type="ECO:0000256" key="1">
    <source>
        <dbReference type="SAM" id="Phobius"/>
    </source>
</evidence>
<evidence type="ECO:0000313" key="3">
    <source>
        <dbReference type="EMBL" id="KPH81668.1"/>
    </source>
</evidence>
<organism evidence="3 4">
    <name type="scientific">Bosea vaviloviae</name>
    <dbReference type="NCBI Taxonomy" id="1526658"/>
    <lineage>
        <taxon>Bacteria</taxon>
        <taxon>Pseudomonadati</taxon>
        <taxon>Pseudomonadota</taxon>
        <taxon>Alphaproteobacteria</taxon>
        <taxon>Hyphomicrobiales</taxon>
        <taxon>Boseaceae</taxon>
        <taxon>Bosea</taxon>
    </lineage>
</organism>
<feature type="transmembrane region" description="Helical" evidence="1">
    <location>
        <begin position="200"/>
        <end position="217"/>
    </location>
</feature>
<dbReference type="PANTHER" id="PTHR30199">
    <property type="entry name" value="MFS FAMILY TRANSPORTER, PREDICTED SUBSTRATE BENZOATE"/>
    <property type="match status" value="1"/>
</dbReference>
<dbReference type="PANTHER" id="PTHR30199:SF0">
    <property type="entry name" value="INNER MEMBRANE PROTEIN YDCO"/>
    <property type="match status" value="1"/>
</dbReference>
<feature type="transmembrane region" description="Helical" evidence="1">
    <location>
        <begin position="114"/>
        <end position="133"/>
    </location>
</feature>
<dbReference type="EMBL" id="LGSZ01000028">
    <property type="protein sequence ID" value="KPH81668.1"/>
    <property type="molecule type" value="Genomic_DNA"/>
</dbReference>
<feature type="transmembrane region" description="Helical" evidence="1">
    <location>
        <begin position="163"/>
        <end position="188"/>
    </location>
</feature>
<dbReference type="InterPro" id="IPR004711">
    <property type="entry name" value="Benzoate_Transporter"/>
</dbReference>
<dbReference type="NCBIfam" id="TIGR00843">
    <property type="entry name" value="benE"/>
    <property type="match status" value="1"/>
</dbReference>
<feature type="transmembrane region" description="Helical" evidence="1">
    <location>
        <begin position="311"/>
        <end position="332"/>
    </location>
</feature>
<dbReference type="Proteomes" id="UP000037822">
    <property type="component" value="Unassembled WGS sequence"/>
</dbReference>
<dbReference type="GO" id="GO:0042925">
    <property type="term" value="F:benzoate transmembrane transporter activity"/>
    <property type="evidence" value="ECO:0007669"/>
    <property type="project" value="InterPro"/>
</dbReference>
<evidence type="ECO:0000313" key="4">
    <source>
        <dbReference type="Proteomes" id="UP000037822"/>
    </source>
</evidence>
<feature type="transmembrane region" description="Helical" evidence="1">
    <location>
        <begin position="139"/>
        <end position="156"/>
    </location>
</feature>
<dbReference type="PATRIC" id="fig|1526658.3.peg.2283"/>
<dbReference type="OrthoDB" id="9792424at2"/>
<keyword evidence="1" id="KW-1133">Transmembrane helix</keyword>
<dbReference type="GO" id="GO:0005886">
    <property type="term" value="C:plasma membrane"/>
    <property type="evidence" value="ECO:0007669"/>
    <property type="project" value="TreeGrafter"/>
</dbReference>
<keyword evidence="1" id="KW-0472">Membrane</keyword>
<sequence length="384" mass="38986">MSIVFSALVAVFVGFAASVAVVLAAAQAVGATPAQTVSWIAGLAIAKGLASIWLSWRHRMPIICAWSTPGAALIAATSGVDMAAAVGAFLLAAALMMLTAAFRPLGALIERIPMPIAAAMLAGVIFRFVVAVFDEMRLSPGLVLPLLAVFLMARLINPFLGVIAALGAGLALSFAGGLASWPSVGFALTGLEFVTPRLDIAAMLGVGVPLYLVTMAAQNLPGFAVLRAADFHPPVPSCLFVTGLTSLLTAPLGAHMVNMAAISASICTGPDTHRDPAQRWKAGVVYGFAWLAIAATAGLLLALIVAMPKALIVAVAGLGLVGSLTGALGQAMSSDRDRFAAIVTFAVAASSLSLFGVGSAFWSLVAGLGVLTLDAIAGRLRARS</sequence>
<dbReference type="AlphaFoldDB" id="A0A0N1F520"/>
<feature type="signal peptide" evidence="2">
    <location>
        <begin position="1"/>
        <end position="24"/>
    </location>
</feature>
<dbReference type="Pfam" id="PF03594">
    <property type="entry name" value="BenE"/>
    <property type="match status" value="1"/>
</dbReference>
<comment type="caution">
    <text evidence="3">The sequence shown here is derived from an EMBL/GenBank/DDBJ whole genome shotgun (WGS) entry which is preliminary data.</text>
</comment>
<protein>
    <submittedName>
        <fullName evidence="3">Benzoate transporter</fullName>
    </submittedName>
</protein>
<keyword evidence="2" id="KW-0732">Signal</keyword>
<feature type="transmembrane region" description="Helical" evidence="1">
    <location>
        <begin position="34"/>
        <end position="53"/>
    </location>
</feature>
<reference evidence="3 4" key="1">
    <citation type="submission" date="2015-07" db="EMBL/GenBank/DDBJ databases">
        <title>Whole genome sequencing of Bosea vaviloviae isolated from cave pool.</title>
        <authorList>
            <person name="Tan N.E.H."/>
            <person name="Lee Y.P."/>
            <person name="Gan H.M."/>
            <person name="Barton H."/>
            <person name="Savka M.A."/>
        </authorList>
    </citation>
    <scope>NUCLEOTIDE SEQUENCE [LARGE SCALE GENOMIC DNA]</scope>
    <source>
        <strain evidence="3 4">SD260</strain>
    </source>
</reference>
<feature type="transmembrane region" description="Helical" evidence="1">
    <location>
        <begin position="284"/>
        <end position="305"/>
    </location>
</feature>
<gene>
    <name evidence="3" type="ORF">AE618_08020</name>
</gene>
<keyword evidence="1" id="KW-0812">Transmembrane</keyword>
<feature type="transmembrane region" description="Helical" evidence="1">
    <location>
        <begin position="339"/>
        <end position="355"/>
    </location>
</feature>
<evidence type="ECO:0000256" key="2">
    <source>
        <dbReference type="SAM" id="SignalP"/>
    </source>
</evidence>
<name>A0A0N1F520_9HYPH</name>
<keyword evidence="4" id="KW-1185">Reference proteome</keyword>
<feature type="chain" id="PRO_5005870924" evidence="2">
    <location>
        <begin position="25"/>
        <end position="384"/>
    </location>
</feature>